<keyword evidence="3" id="KW-1185">Reference proteome</keyword>
<dbReference type="EMBL" id="JAODUO010000843">
    <property type="protein sequence ID" value="KAK2173902.1"/>
    <property type="molecule type" value="Genomic_DNA"/>
</dbReference>
<evidence type="ECO:0000313" key="3">
    <source>
        <dbReference type="Proteomes" id="UP001209878"/>
    </source>
</evidence>
<proteinExistence type="predicted"/>
<reference evidence="2" key="1">
    <citation type="journal article" date="2023" name="Mol. Biol. Evol.">
        <title>Third-Generation Sequencing Reveals the Adaptive Role of the Epigenome in Three Deep-Sea Polychaetes.</title>
        <authorList>
            <person name="Perez M."/>
            <person name="Aroh O."/>
            <person name="Sun Y."/>
            <person name="Lan Y."/>
            <person name="Juniper S.K."/>
            <person name="Young C.R."/>
            <person name="Angers B."/>
            <person name="Qian P.Y."/>
        </authorList>
    </citation>
    <scope>NUCLEOTIDE SEQUENCE</scope>
    <source>
        <strain evidence="2">R07B-5</strain>
    </source>
</reference>
<evidence type="ECO:0000256" key="1">
    <source>
        <dbReference type="SAM" id="SignalP"/>
    </source>
</evidence>
<sequence length="191" mass="21866">MASDAGCCRLVFTFLCLALFGQAGAASADVSTIFSCYAKTEPFPVYRVTSRRYDWEPAFDCSPLLGRRGALLPLSMDLLDPLYEKIRARARTRRSAVRLALRVRLRKAQQDAQLMKEITILRRRNQTSHASAESRLRVYEHQVYSRLQWRHDELKTIVTNISADLLPSVVTKLNRVGRVASERVSRKHCLR</sequence>
<accession>A0AAD9NKR1</accession>
<organism evidence="2 3">
    <name type="scientific">Ridgeia piscesae</name>
    <name type="common">Tubeworm</name>
    <dbReference type="NCBI Taxonomy" id="27915"/>
    <lineage>
        <taxon>Eukaryota</taxon>
        <taxon>Metazoa</taxon>
        <taxon>Spiralia</taxon>
        <taxon>Lophotrochozoa</taxon>
        <taxon>Annelida</taxon>
        <taxon>Polychaeta</taxon>
        <taxon>Sedentaria</taxon>
        <taxon>Canalipalpata</taxon>
        <taxon>Sabellida</taxon>
        <taxon>Siboglinidae</taxon>
        <taxon>Ridgeia</taxon>
    </lineage>
</organism>
<evidence type="ECO:0000313" key="2">
    <source>
        <dbReference type="EMBL" id="KAK2173902.1"/>
    </source>
</evidence>
<keyword evidence="1" id="KW-0732">Signal</keyword>
<feature type="signal peptide" evidence="1">
    <location>
        <begin position="1"/>
        <end position="28"/>
    </location>
</feature>
<feature type="chain" id="PRO_5042287365" evidence="1">
    <location>
        <begin position="29"/>
        <end position="191"/>
    </location>
</feature>
<name>A0AAD9NKR1_RIDPI</name>
<dbReference type="AlphaFoldDB" id="A0AAD9NKR1"/>
<dbReference type="Proteomes" id="UP001209878">
    <property type="component" value="Unassembled WGS sequence"/>
</dbReference>
<comment type="caution">
    <text evidence="2">The sequence shown here is derived from an EMBL/GenBank/DDBJ whole genome shotgun (WGS) entry which is preliminary data.</text>
</comment>
<gene>
    <name evidence="2" type="ORF">NP493_844g00005</name>
</gene>
<protein>
    <submittedName>
        <fullName evidence="2">Uncharacterized protein</fullName>
    </submittedName>
</protein>